<dbReference type="STRING" id="1448320.A0A319DP73"/>
<feature type="compositionally biased region" description="Polar residues" evidence="1">
    <location>
        <begin position="1"/>
        <end position="11"/>
    </location>
</feature>
<evidence type="ECO:0000256" key="1">
    <source>
        <dbReference type="SAM" id="MobiDB-lite"/>
    </source>
</evidence>
<dbReference type="Proteomes" id="UP000247810">
    <property type="component" value="Unassembled WGS sequence"/>
</dbReference>
<dbReference type="VEuPathDB" id="FungiDB:BO71DRAFT_415712"/>
<gene>
    <name evidence="2" type="ORF">BO71DRAFT_415712</name>
</gene>
<protein>
    <submittedName>
        <fullName evidence="2">Uncharacterized protein</fullName>
    </submittedName>
</protein>
<dbReference type="PANTHER" id="PTHR37535:SF3">
    <property type="entry name" value="FLUG DOMAIN-CONTAINING PROTEIN"/>
    <property type="match status" value="1"/>
</dbReference>
<evidence type="ECO:0000313" key="3">
    <source>
        <dbReference type="Proteomes" id="UP000247810"/>
    </source>
</evidence>
<dbReference type="PANTHER" id="PTHR37535">
    <property type="entry name" value="FLUG DOMAIN PROTEIN"/>
    <property type="match status" value="1"/>
</dbReference>
<reference evidence="2 3" key="1">
    <citation type="submission" date="2018-02" db="EMBL/GenBank/DDBJ databases">
        <title>The genomes of Aspergillus section Nigri reveals drivers in fungal speciation.</title>
        <authorList>
            <consortium name="DOE Joint Genome Institute"/>
            <person name="Vesth T.C."/>
            <person name="Nybo J."/>
            <person name="Theobald S."/>
            <person name="Brandl J."/>
            <person name="Frisvad J.C."/>
            <person name="Nielsen K.F."/>
            <person name="Lyhne E.K."/>
            <person name="Kogle M.E."/>
            <person name="Kuo A."/>
            <person name="Riley R."/>
            <person name="Clum A."/>
            <person name="Nolan M."/>
            <person name="Lipzen A."/>
            <person name="Salamov A."/>
            <person name="Henrissat B."/>
            <person name="Wiebenga A."/>
            <person name="De vries R.P."/>
            <person name="Grigoriev I.V."/>
            <person name="Mortensen U.H."/>
            <person name="Andersen M.R."/>
            <person name="Baker S.E."/>
        </authorList>
    </citation>
    <scope>NUCLEOTIDE SEQUENCE [LARGE SCALE GENOMIC DNA]</scope>
    <source>
        <strain evidence="2 3">CBS 707.79</strain>
    </source>
</reference>
<organism evidence="2 3">
    <name type="scientific">Aspergillus ellipticus CBS 707.79</name>
    <dbReference type="NCBI Taxonomy" id="1448320"/>
    <lineage>
        <taxon>Eukaryota</taxon>
        <taxon>Fungi</taxon>
        <taxon>Dikarya</taxon>
        <taxon>Ascomycota</taxon>
        <taxon>Pezizomycotina</taxon>
        <taxon>Eurotiomycetes</taxon>
        <taxon>Eurotiomycetidae</taxon>
        <taxon>Eurotiales</taxon>
        <taxon>Aspergillaceae</taxon>
        <taxon>Aspergillus</taxon>
        <taxon>Aspergillus subgen. Circumdati</taxon>
    </lineage>
</organism>
<dbReference type="OrthoDB" id="5400577at2759"/>
<feature type="compositionally biased region" description="Basic residues" evidence="1">
    <location>
        <begin position="671"/>
        <end position="681"/>
    </location>
</feature>
<dbReference type="InterPro" id="IPR021842">
    <property type="entry name" value="DUF3435"/>
</dbReference>
<sequence length="951" mass="109655">MAVQTSASRANQNKEKRKARCKLRQERSYDADIHRVKDAQRSGGRASPKTKEGYRKRVRYYKEFLKEEKGLPEDYKVGVGYRVPGLEELKEFICWHIDSTVGRLDPDGRPTMNSTLVWAQEFIPGFFFETRNEIPYQDRQDLYSWIKHDLVAEQYIKNIKKLKYNFKLKSFKRAIVTFWTINNLFFMTGRYRIQFYFITLQNLCVGSRVSSLTPASENKAGRDLCYKNIKLVLFRDTEAPWRIRWHPENTIFSTAIWDCDEPIYSGVLYLLGMALTDNTLFRFSSTAEVFEQRIPEGEDELILRWNNEARDRCIVRGISATGVSEDPFIKERYQEGLRKCLANAGYFVTATIHAMRCELGKAVRAKYSSTLVAQILTHKSKSVYGNDYLGNCSSVDVVNSLKGRPLDHTHVDYFQGFERFHENGLIRRLPIEEEQKIDEDPSLTEISAKIEGTQSADESRRLRREYSIQRRKIYSKAFQQYQSDWVRNRRDWKILTRGRERPNYIEQAAEKQVLCKLMPELGRLAAVISSNQSLSFDEKASVVHDIHTHCLRELDVVYLPDEELQEGRCQVPACIKYCWECYTYYDRKSCKFEEHCAGHLPSITSQHYEPSECPDPSCNHISKEEQDYRRHLHDVHHYHKAIYVAPKEAPKKRSSATLDEKTILDCTQSMQHKHPHKRRKNTPNSPPCEPKELKIKFWQPCAIPTEPLFSERPQVIAWEIKNCQSTVTLDDGRNSVVLPSVALDTPDLTDDSSTCSSPSAVCSTSSALDFDSQLLKVSQPYLSQPNKKTDQSDTCTYWEQGEHQELPGEDVTLPSMDIISIRQTSSSSAKPSEESASYLEGDSSMCHAERSTVEESGLTGPVTRAKAREQATKSPQKSTDLHSLRREALSYSRDEDELLILLMRELAAFGAVTPAFQKRFPNRSASSLRKRWSLIQPSPRRSTRSKILKEP</sequence>
<accession>A0A319DP73</accession>
<dbReference type="AlphaFoldDB" id="A0A319DP73"/>
<proteinExistence type="predicted"/>
<keyword evidence="3" id="KW-1185">Reference proteome</keyword>
<name>A0A319DP73_9EURO</name>
<dbReference type="EMBL" id="KZ825804">
    <property type="protein sequence ID" value="PYH99229.1"/>
    <property type="molecule type" value="Genomic_DNA"/>
</dbReference>
<evidence type="ECO:0000313" key="2">
    <source>
        <dbReference type="EMBL" id="PYH99229.1"/>
    </source>
</evidence>
<feature type="region of interest" description="Disordered" evidence="1">
    <location>
        <begin position="669"/>
        <end position="688"/>
    </location>
</feature>
<feature type="compositionally biased region" description="Low complexity" evidence="1">
    <location>
        <begin position="825"/>
        <end position="837"/>
    </location>
</feature>
<feature type="region of interest" description="Disordered" evidence="1">
    <location>
        <begin position="822"/>
        <end position="884"/>
    </location>
</feature>
<feature type="region of interest" description="Disordered" evidence="1">
    <location>
        <begin position="1"/>
        <end position="51"/>
    </location>
</feature>
<feature type="compositionally biased region" description="Basic and acidic residues" evidence="1">
    <location>
        <begin position="23"/>
        <end position="40"/>
    </location>
</feature>
<dbReference type="Pfam" id="PF11917">
    <property type="entry name" value="DUF3435"/>
    <property type="match status" value="1"/>
</dbReference>